<evidence type="ECO:0000256" key="2">
    <source>
        <dbReference type="SAM" id="Phobius"/>
    </source>
</evidence>
<dbReference type="eggNOG" id="COG0457">
    <property type="taxonomic scope" value="Bacteria"/>
</dbReference>
<dbReference type="EMBL" id="CP003051">
    <property type="protein sequence ID" value="AGA91622.1"/>
    <property type="molecule type" value="Genomic_DNA"/>
</dbReference>
<keyword evidence="2" id="KW-0472">Membrane</keyword>
<proteinExistence type="predicted"/>
<feature type="domain" description="DUF7939" evidence="4">
    <location>
        <begin position="493"/>
        <end position="575"/>
    </location>
</feature>
<feature type="compositionally biased region" description="Basic and acidic residues" evidence="1">
    <location>
        <begin position="493"/>
        <end position="506"/>
    </location>
</feature>
<keyword evidence="2" id="KW-1133">Transmembrane helix</keyword>
<dbReference type="RefSeq" id="WP_015281753.1">
    <property type="nucleotide sequence ID" value="NC_019940.1"/>
</dbReference>
<dbReference type="KEGG" id="tmb:Thimo_2929"/>
<dbReference type="OrthoDB" id="5293418at2"/>
<evidence type="ECO:0000256" key="1">
    <source>
        <dbReference type="SAM" id="MobiDB-lite"/>
    </source>
</evidence>
<dbReference type="InterPro" id="IPR025738">
    <property type="entry name" value="BatD"/>
</dbReference>
<feature type="region of interest" description="Disordered" evidence="1">
    <location>
        <begin position="476"/>
        <end position="506"/>
    </location>
</feature>
<dbReference type="PANTHER" id="PTHR40940">
    <property type="entry name" value="PROTEIN BATD-RELATED"/>
    <property type="match status" value="1"/>
</dbReference>
<protein>
    <recommendedName>
        <fullName evidence="4">DUF7939 domain-containing protein</fullName>
    </recommendedName>
</protein>
<keyword evidence="3" id="KW-0732">Signal</keyword>
<dbReference type="Proteomes" id="UP000010816">
    <property type="component" value="Chromosome"/>
</dbReference>
<organism evidence="5 6">
    <name type="scientific">Thioflavicoccus mobilis 8321</name>
    <dbReference type="NCBI Taxonomy" id="765912"/>
    <lineage>
        <taxon>Bacteria</taxon>
        <taxon>Pseudomonadati</taxon>
        <taxon>Pseudomonadota</taxon>
        <taxon>Gammaproteobacteria</taxon>
        <taxon>Chromatiales</taxon>
        <taxon>Chromatiaceae</taxon>
        <taxon>Thioflavicoccus</taxon>
    </lineage>
</organism>
<evidence type="ECO:0000256" key="3">
    <source>
        <dbReference type="SAM" id="SignalP"/>
    </source>
</evidence>
<dbReference type="PANTHER" id="PTHR40940:SF1">
    <property type="entry name" value="PROTEIN BATD"/>
    <property type="match status" value="1"/>
</dbReference>
<evidence type="ECO:0000259" key="4">
    <source>
        <dbReference type="Pfam" id="PF25607"/>
    </source>
</evidence>
<feature type="chain" id="PRO_5003943556" description="DUF7939 domain-containing protein" evidence="3">
    <location>
        <begin position="20"/>
        <end position="601"/>
    </location>
</feature>
<dbReference type="HOGENOM" id="CLU_031701_1_0_6"/>
<keyword evidence="6" id="KW-1185">Reference proteome</keyword>
<gene>
    <name evidence="5" type="ORF">Thimo_2929</name>
</gene>
<dbReference type="PATRIC" id="fig|765912.4.peg.2863"/>
<dbReference type="STRING" id="765912.Thimo_2929"/>
<feature type="compositionally biased region" description="Low complexity" evidence="1">
    <location>
        <begin position="482"/>
        <end position="492"/>
    </location>
</feature>
<feature type="transmembrane region" description="Helical" evidence="2">
    <location>
        <begin position="443"/>
        <end position="463"/>
    </location>
</feature>
<keyword evidence="2" id="KW-0812">Transmembrane</keyword>
<dbReference type="Pfam" id="PF25607">
    <property type="entry name" value="DUF7939"/>
    <property type="match status" value="1"/>
</dbReference>
<accession>L0H0N5</accession>
<dbReference type="InterPro" id="IPR057699">
    <property type="entry name" value="DUF7939"/>
</dbReference>
<feature type="signal peptide" evidence="3">
    <location>
        <begin position="1"/>
        <end position="19"/>
    </location>
</feature>
<dbReference type="AlphaFoldDB" id="L0H0N5"/>
<name>L0H0N5_9GAMM</name>
<reference evidence="5 6" key="1">
    <citation type="submission" date="2011-09" db="EMBL/GenBank/DDBJ databases">
        <title>Complete sequence of chromosome of Thioflavicoccus mobilis 8321.</title>
        <authorList>
            <consortium name="US DOE Joint Genome Institute"/>
            <person name="Lucas S."/>
            <person name="Han J."/>
            <person name="Lapidus A."/>
            <person name="Cheng J.-F."/>
            <person name="Goodwin L."/>
            <person name="Pitluck S."/>
            <person name="Peters L."/>
            <person name="Ovchinnikova G."/>
            <person name="Lu M."/>
            <person name="Detter J.C."/>
            <person name="Han C."/>
            <person name="Tapia R."/>
            <person name="Land M."/>
            <person name="Hauser L."/>
            <person name="Kyrpides N."/>
            <person name="Ivanova N."/>
            <person name="Pagani I."/>
            <person name="Vogl K."/>
            <person name="Liu Z."/>
            <person name="Imhoff J."/>
            <person name="Thiel V."/>
            <person name="Frigaard N.-U."/>
            <person name="Bryant D."/>
            <person name="Woyke T."/>
        </authorList>
    </citation>
    <scope>NUCLEOTIDE SEQUENCE [LARGE SCALE GENOMIC DNA]</scope>
    <source>
        <strain evidence="5 6">8321</strain>
    </source>
</reference>
<sequence>MRPLLLLVLLAFCVNLAAAAELTARLDREQIADDETVGLSLILSGGGGTPDLSPLEADFDIIDQSHVSRMSFVNGQSSSSREWRLELAPRHTGLIEIPSLKVGDLASQPLTLTVLAAAKAKATAPSGDQDVRLEVSAIPEAPYVQGRVDYQVRLLARVQLLQPRLSDPTAEGAQIERVGDDQQYSEMIDGERYTVVERHYAIFPQRSGSLEIEPPRLVAAVPVERTPPAQGFGQDPFGPIEEIFGSMPGMGGMFTSTRQVRARGRSVTLDVQPQPADAEQPWLPAESLELSDEWQPQGGRVTVGEAVTRTITITAAGVTSAQLPDLDLDAPAGVKLYPDPPQSQDERRGEVPVAVKQIKVALVATSPGEVTLPEIRVPWWDTTSDSPREAVIPARTLEVVAAAGGGAGVASPAPAATPVEARPQPAAVPSGGRATNASVPAAFWPWFSALLALGWLATLGLWWRERHRRLAIPQAAGRDGDAAAPRRPLSSRAEARQAAERACRNRGPRDARDALLAWAALAWPDNPPRGLAGLAVRLDSDEAAAALTAMERGLYSEAGPTDWNGKATWAAIGPALAAYDGDDAGAPQGLALPELYPSRID</sequence>
<evidence type="ECO:0000313" key="6">
    <source>
        <dbReference type="Proteomes" id="UP000010816"/>
    </source>
</evidence>
<dbReference type="Pfam" id="PF13584">
    <property type="entry name" value="BatD"/>
    <property type="match status" value="1"/>
</dbReference>
<evidence type="ECO:0000313" key="5">
    <source>
        <dbReference type="EMBL" id="AGA91622.1"/>
    </source>
</evidence>